<protein>
    <submittedName>
        <fullName evidence="2">YdcF family protein</fullName>
    </submittedName>
</protein>
<dbReference type="InterPro" id="IPR051599">
    <property type="entry name" value="Cell_Envelope_Assoc"/>
</dbReference>
<dbReference type="PANTHER" id="PTHR30336:SF20">
    <property type="entry name" value="DUF218 DOMAIN-CONTAINING PROTEIN"/>
    <property type="match status" value="1"/>
</dbReference>
<dbReference type="InterPro" id="IPR003848">
    <property type="entry name" value="DUF218"/>
</dbReference>
<dbReference type="AlphaFoldDB" id="A0A5B9EDH2"/>
<dbReference type="Pfam" id="PF02698">
    <property type="entry name" value="DUF218"/>
    <property type="match status" value="1"/>
</dbReference>
<feature type="domain" description="DUF218" evidence="1">
    <location>
        <begin position="40"/>
        <end position="159"/>
    </location>
</feature>
<dbReference type="EMBL" id="CP042806">
    <property type="protein sequence ID" value="QEE29145.1"/>
    <property type="molecule type" value="Genomic_DNA"/>
</dbReference>
<dbReference type="RefSeq" id="WP_147648343.1">
    <property type="nucleotide sequence ID" value="NZ_CP042806.1"/>
</dbReference>
<evidence type="ECO:0000313" key="3">
    <source>
        <dbReference type="Proteomes" id="UP000321820"/>
    </source>
</evidence>
<dbReference type="CDD" id="cd06259">
    <property type="entry name" value="YdcF-like"/>
    <property type="match status" value="1"/>
</dbReference>
<name>A0A5B9EDH2_9BACT</name>
<dbReference type="GO" id="GO:0005886">
    <property type="term" value="C:plasma membrane"/>
    <property type="evidence" value="ECO:0007669"/>
    <property type="project" value="TreeGrafter"/>
</dbReference>
<sequence>MRTLKWIGLVLLLVAVVILGGLEIAHWSLPNSNTQQAKFDAIVVLGTPSKDDGTPSPEQRERVLEGVRQWKAGIAPVIIMTGGAAHNRFVEAHSMAVYAEQQGVPESAVIEEGKAQNTVQNIYYSNEIMKQHGWHSAEVVSSKSHLPRAGMILSHFPLEWKTDGSAKPAEDGWWREAVFEFNEAQYCWTLRRKGFPKSKFLPQ</sequence>
<dbReference type="OrthoDB" id="9782395at2"/>
<dbReference type="Gene3D" id="3.40.50.620">
    <property type="entry name" value="HUPs"/>
    <property type="match status" value="1"/>
</dbReference>
<gene>
    <name evidence="2" type="ORF">FTW19_14770</name>
</gene>
<organism evidence="2 3">
    <name type="scientific">Terriglobus albidus</name>
    <dbReference type="NCBI Taxonomy" id="1592106"/>
    <lineage>
        <taxon>Bacteria</taxon>
        <taxon>Pseudomonadati</taxon>
        <taxon>Acidobacteriota</taxon>
        <taxon>Terriglobia</taxon>
        <taxon>Terriglobales</taxon>
        <taxon>Acidobacteriaceae</taxon>
        <taxon>Terriglobus</taxon>
    </lineage>
</organism>
<reference evidence="2 3" key="1">
    <citation type="submission" date="2019-08" db="EMBL/GenBank/DDBJ databases">
        <title>Complete genome sequence of Terriglobus albidus strain ORNL.</title>
        <authorList>
            <person name="Podar M."/>
        </authorList>
    </citation>
    <scope>NUCLEOTIDE SEQUENCE [LARGE SCALE GENOMIC DNA]</scope>
    <source>
        <strain evidence="2 3">ORNL</strain>
    </source>
</reference>
<evidence type="ECO:0000259" key="1">
    <source>
        <dbReference type="Pfam" id="PF02698"/>
    </source>
</evidence>
<accession>A0A5B9EDH2</accession>
<dbReference type="Proteomes" id="UP000321820">
    <property type="component" value="Chromosome"/>
</dbReference>
<dbReference type="PANTHER" id="PTHR30336">
    <property type="entry name" value="INNER MEMBRANE PROTEIN, PROBABLE PERMEASE"/>
    <property type="match status" value="1"/>
</dbReference>
<keyword evidence="3" id="KW-1185">Reference proteome</keyword>
<evidence type="ECO:0000313" key="2">
    <source>
        <dbReference type="EMBL" id="QEE29145.1"/>
    </source>
</evidence>
<dbReference type="InterPro" id="IPR014729">
    <property type="entry name" value="Rossmann-like_a/b/a_fold"/>
</dbReference>
<dbReference type="KEGG" id="talb:FTW19_14770"/>
<proteinExistence type="predicted"/>